<organism evidence="2 3">
    <name type="scientific">Pseudocalidococcus azoricus BACA0444</name>
    <dbReference type="NCBI Taxonomy" id="2918990"/>
    <lineage>
        <taxon>Bacteria</taxon>
        <taxon>Bacillati</taxon>
        <taxon>Cyanobacteriota</taxon>
        <taxon>Cyanophyceae</taxon>
        <taxon>Acaryochloridales</taxon>
        <taxon>Thermosynechococcaceae</taxon>
        <taxon>Pseudocalidococcus</taxon>
        <taxon>Pseudocalidococcus azoricus</taxon>
    </lineage>
</organism>
<protein>
    <submittedName>
        <fullName evidence="2">Transposase family protein</fullName>
    </submittedName>
</protein>
<evidence type="ECO:0000313" key="3">
    <source>
        <dbReference type="Proteomes" id="UP001268256"/>
    </source>
</evidence>
<name>A0AAE4FT05_9CYAN</name>
<feature type="domain" description="H repeat-associated protein N-terminal" evidence="1">
    <location>
        <begin position="14"/>
        <end position="54"/>
    </location>
</feature>
<dbReference type="RefSeq" id="WP_322878900.1">
    <property type="nucleotide sequence ID" value="NZ_JAVMIP010000015.1"/>
</dbReference>
<gene>
    <name evidence="2" type="ORF">RIF25_12705</name>
</gene>
<evidence type="ECO:0000259" key="1">
    <source>
        <dbReference type="Pfam" id="PF13808"/>
    </source>
</evidence>
<dbReference type="EMBL" id="JAVMIP010000015">
    <property type="protein sequence ID" value="MDS3861665.1"/>
    <property type="molecule type" value="Genomic_DNA"/>
</dbReference>
<keyword evidence="3" id="KW-1185">Reference proteome</keyword>
<sequence>MTALIRPSSNVTIYFQALGDSRAANLLEHKLLDMIGLALCAVICGANSWVEIEADEKTVRHADNWGGKKGAILTSQKNQMVRALAKPAVGVGSTKGDVPPDY</sequence>
<proteinExistence type="predicted"/>
<dbReference type="InterPro" id="IPR032806">
    <property type="entry name" value="YbfD_N"/>
</dbReference>
<comment type="caution">
    <text evidence="2">The sequence shown here is derived from an EMBL/GenBank/DDBJ whole genome shotgun (WGS) entry which is preliminary data.</text>
</comment>
<evidence type="ECO:0000313" key="2">
    <source>
        <dbReference type="EMBL" id="MDS3861665.1"/>
    </source>
</evidence>
<accession>A0AAE4FT05</accession>
<reference evidence="3" key="1">
    <citation type="submission" date="2023-07" db="EMBL/GenBank/DDBJ databases">
        <authorList>
            <person name="Luz R."/>
            <person name="Cordeiro R."/>
            <person name="Fonseca A."/>
            <person name="Goncalves V."/>
        </authorList>
    </citation>
    <scope>NUCLEOTIDE SEQUENCE [LARGE SCALE GENOMIC DNA]</scope>
    <source>
        <strain evidence="3">BACA0444</strain>
    </source>
</reference>
<dbReference type="Proteomes" id="UP001268256">
    <property type="component" value="Unassembled WGS sequence"/>
</dbReference>
<dbReference type="AlphaFoldDB" id="A0AAE4FT05"/>
<dbReference type="Pfam" id="PF13808">
    <property type="entry name" value="DDE_Tnp_1_assoc"/>
    <property type="match status" value="1"/>
</dbReference>